<dbReference type="InterPro" id="IPR036291">
    <property type="entry name" value="NAD(P)-bd_dom_sf"/>
</dbReference>
<dbReference type="AlphaFoldDB" id="A0A2N9W3A6"/>
<dbReference type="PANTHER" id="PTHR42879:SF2">
    <property type="entry name" value="3-OXOACYL-[ACYL-CARRIER-PROTEIN] REDUCTASE FABG"/>
    <property type="match status" value="1"/>
</dbReference>
<dbReference type="InterPro" id="IPR050259">
    <property type="entry name" value="SDR"/>
</dbReference>
<dbReference type="RefSeq" id="WP_100002072.1">
    <property type="nucleotide sequence ID" value="NZ_CP017941.1"/>
</dbReference>
<dbReference type="EMBL" id="MZMT01000005">
    <property type="protein sequence ID" value="PIO46224.1"/>
    <property type="molecule type" value="Genomic_DNA"/>
</dbReference>
<dbReference type="Pfam" id="PF13561">
    <property type="entry name" value="adh_short_C2"/>
    <property type="match status" value="1"/>
</dbReference>
<dbReference type="NCBIfam" id="NF009466">
    <property type="entry name" value="PRK12826.1-2"/>
    <property type="match status" value="1"/>
</dbReference>
<dbReference type="SUPFAM" id="SSF51735">
    <property type="entry name" value="NAD(P)-binding Rossmann-fold domains"/>
    <property type="match status" value="1"/>
</dbReference>
<dbReference type="FunFam" id="3.40.50.720:FF:000173">
    <property type="entry name" value="3-oxoacyl-[acyl-carrier protein] reductase"/>
    <property type="match status" value="1"/>
</dbReference>
<protein>
    <submittedName>
        <fullName evidence="3">3-ketoacyl-ACP reductase</fullName>
    </submittedName>
</protein>
<dbReference type="Proteomes" id="UP000232163">
    <property type="component" value="Unassembled WGS sequence"/>
</dbReference>
<sequence length="257" mass="26446">MTGELARVAVVTGGTTGIGLEIARFLLRSGYRVAVFSQSRDHVLAAEATLAEEFGSENIFARTADIANHQAITAFFGELTAIWTAPTILVCNAGISPKGINGAVPFTGIGLDEWNEVISINLTGAMLCCQAVVQGMVEGGFGRIVLVGSVAARGRPKIAGTSYVASKAALSGLARALIEPYSSHGITVNLVAPGRIITGMSGSANSPSNLAAIERIPSRRFGKPEEVAALVAFLVGESSGFINGATIDINGGEFVAP</sequence>
<keyword evidence="4" id="KW-1185">Reference proteome</keyword>
<name>A0A2N9W3A6_9HYPH</name>
<keyword evidence="2" id="KW-0560">Oxidoreductase</keyword>
<evidence type="ECO:0000313" key="4">
    <source>
        <dbReference type="Proteomes" id="UP000232163"/>
    </source>
</evidence>
<dbReference type="OrthoDB" id="9779623at2"/>
<dbReference type="InterPro" id="IPR002347">
    <property type="entry name" value="SDR_fam"/>
</dbReference>
<dbReference type="Gene3D" id="3.40.50.720">
    <property type="entry name" value="NAD(P)-binding Rossmann-like Domain"/>
    <property type="match status" value="1"/>
</dbReference>
<evidence type="ECO:0000313" key="3">
    <source>
        <dbReference type="EMBL" id="PIO46224.1"/>
    </source>
</evidence>
<comment type="caution">
    <text evidence="3">The sequence shown here is derived from an EMBL/GenBank/DDBJ whole genome shotgun (WGS) entry which is preliminary data.</text>
</comment>
<dbReference type="KEGG" id="pht:BLM14_22105"/>
<comment type="similarity">
    <text evidence="1">Belongs to the short-chain dehydrogenases/reductases (SDR) family.</text>
</comment>
<proteinExistence type="inferred from homology"/>
<reference evidence="3 4" key="1">
    <citation type="journal article" date="2017" name="Int J Environ Stud">
        <title>Does the Miocene-Pliocene relict legume Oxytropis triphylla form nitrogen-fixing nodules with a combination of bacterial strains?</title>
        <authorList>
            <person name="Safronova V."/>
            <person name="Belimov A."/>
            <person name="Sazanova A."/>
            <person name="Kuznetsova I."/>
            <person name="Popova J."/>
            <person name="Andronov E."/>
            <person name="Verkhozina A."/>
            <person name="Tikhonovich I."/>
        </authorList>
    </citation>
    <scope>NUCLEOTIDE SEQUENCE [LARGE SCALE GENOMIC DNA]</scope>
    <source>
        <strain evidence="3 4">Tri-38</strain>
    </source>
</reference>
<organism evidence="3 4">
    <name type="scientific">Phyllobacterium zundukense</name>
    <dbReference type="NCBI Taxonomy" id="1867719"/>
    <lineage>
        <taxon>Bacteria</taxon>
        <taxon>Pseudomonadati</taxon>
        <taxon>Pseudomonadota</taxon>
        <taxon>Alphaproteobacteria</taxon>
        <taxon>Hyphomicrobiales</taxon>
        <taxon>Phyllobacteriaceae</taxon>
        <taxon>Phyllobacterium</taxon>
    </lineage>
</organism>
<dbReference type="GO" id="GO:0016491">
    <property type="term" value="F:oxidoreductase activity"/>
    <property type="evidence" value="ECO:0007669"/>
    <property type="project" value="UniProtKB-KW"/>
</dbReference>
<evidence type="ECO:0000256" key="1">
    <source>
        <dbReference type="ARBA" id="ARBA00006484"/>
    </source>
</evidence>
<gene>
    <name evidence="3" type="ORF">B5P45_03720</name>
</gene>
<evidence type="ECO:0000256" key="2">
    <source>
        <dbReference type="ARBA" id="ARBA00023002"/>
    </source>
</evidence>
<dbReference type="PRINTS" id="PR00081">
    <property type="entry name" value="GDHRDH"/>
</dbReference>
<dbReference type="PANTHER" id="PTHR42879">
    <property type="entry name" value="3-OXOACYL-(ACYL-CARRIER-PROTEIN) REDUCTASE"/>
    <property type="match status" value="1"/>
</dbReference>
<accession>A0A2N9W3A6</accession>